<sequence length="343" mass="39406">IVTDLVGSLLIIFREMMFNSFYPVLQEEIGVGSAFEGWIPSEEGTVYQVLVPLMPPRGHAFHLELNSAKEDPARTFSIRVELLCTCTSEQMPGQMLCFLHQPEEELKSNQDPSLLHTLCTDSYLDVQKTSRWFHQLLYAAWVVLPYSSRYTMKVLQSSYSCCFQIRRDEEKLDIDMMFGVQQGDSDIFLSSQQTEAFLIPSTIWSETYAVAEAKFFRHIAGMAPPDSWHLKCLQLCARILVGSGFHMDILKTAVMHLLTEIPLSQWRRKDCLLRLQDIMLYLGCCLEGKCLNHFFFGNEQVPVEITLPQDFRNVVPPNLFHHLAQDPSAHSEALREFDELQDQ</sequence>
<comment type="caution">
    <text evidence="1">The sequence shown here is derived from an EMBL/GenBank/DDBJ whole genome shotgun (WGS) entry which is preliminary data.</text>
</comment>
<gene>
    <name evidence="1" type="primary">Itpripl1_3</name>
    <name evidence="1" type="ORF">HELFUL_R03791</name>
</gene>
<dbReference type="InterPro" id="IPR026250">
    <property type="entry name" value="ITPRIP-like"/>
</dbReference>
<dbReference type="PANTHER" id="PTHR10656:SF40">
    <property type="entry name" value="INOSITOL 1,4,5-TRISPHOSPHATE RECEPTOR-INTERACTING PROTEIN-LIKE 1"/>
    <property type="match status" value="1"/>
</dbReference>
<evidence type="ECO:0000313" key="2">
    <source>
        <dbReference type="Proteomes" id="UP000590868"/>
    </source>
</evidence>
<feature type="non-terminal residue" evidence="1">
    <location>
        <position position="1"/>
    </location>
</feature>
<evidence type="ECO:0000313" key="1">
    <source>
        <dbReference type="EMBL" id="NXP47075.1"/>
    </source>
</evidence>
<dbReference type="PRINTS" id="PR02107">
    <property type="entry name" value="INOS145TPRIP"/>
</dbReference>
<dbReference type="SMART" id="SM01265">
    <property type="entry name" value="Mab-21"/>
    <property type="match status" value="1"/>
</dbReference>
<proteinExistence type="predicted"/>
<dbReference type="GO" id="GO:0016020">
    <property type="term" value="C:membrane"/>
    <property type="evidence" value="ECO:0007669"/>
    <property type="project" value="TreeGrafter"/>
</dbReference>
<keyword evidence="2" id="KW-1185">Reference proteome</keyword>
<dbReference type="InterPro" id="IPR024810">
    <property type="entry name" value="MAB21L/cGLR"/>
</dbReference>
<dbReference type="PANTHER" id="PTHR10656">
    <property type="entry name" value="CELL FATE DETERMINING PROTEIN MAB21-RELATED"/>
    <property type="match status" value="1"/>
</dbReference>
<dbReference type="OrthoDB" id="9071901at2759"/>
<dbReference type="Proteomes" id="UP000590868">
    <property type="component" value="Unassembled WGS sequence"/>
</dbReference>
<protein>
    <submittedName>
        <fullName evidence="1">IPIL1 protein</fullName>
    </submittedName>
</protein>
<accession>A0A7L2AIY2</accession>
<organism evidence="1 2">
    <name type="scientific">Heliornis fulica</name>
    <name type="common">sungrebe</name>
    <dbReference type="NCBI Taxonomy" id="54369"/>
    <lineage>
        <taxon>Eukaryota</taxon>
        <taxon>Metazoa</taxon>
        <taxon>Chordata</taxon>
        <taxon>Craniata</taxon>
        <taxon>Vertebrata</taxon>
        <taxon>Euteleostomi</taxon>
        <taxon>Archelosauria</taxon>
        <taxon>Archosauria</taxon>
        <taxon>Dinosauria</taxon>
        <taxon>Saurischia</taxon>
        <taxon>Theropoda</taxon>
        <taxon>Coelurosauria</taxon>
        <taxon>Aves</taxon>
        <taxon>Neognathae</taxon>
        <taxon>Neoaves</taxon>
        <taxon>Gruiformes</taxon>
        <taxon>Heliornithidae</taxon>
        <taxon>Heliornis</taxon>
    </lineage>
</organism>
<name>A0A7L2AIY2_9GRUI</name>
<reference evidence="1 2" key="1">
    <citation type="submission" date="2019-09" db="EMBL/GenBank/DDBJ databases">
        <title>Bird 10,000 Genomes (B10K) Project - Family phase.</title>
        <authorList>
            <person name="Zhang G."/>
        </authorList>
    </citation>
    <scope>NUCLEOTIDE SEQUENCE [LARGE SCALE GENOMIC DNA]</scope>
    <source>
        <strain evidence="1">B10K-DU-001-55</strain>
        <tissue evidence="1">Muscle</tissue>
    </source>
</reference>
<dbReference type="Gene3D" id="1.10.1410.40">
    <property type="match status" value="1"/>
</dbReference>
<dbReference type="EMBL" id="VXBZ01003774">
    <property type="protein sequence ID" value="NXP47075.1"/>
    <property type="molecule type" value="Genomic_DNA"/>
</dbReference>
<dbReference type="AlphaFoldDB" id="A0A7L2AIY2"/>
<feature type="non-terminal residue" evidence="1">
    <location>
        <position position="343"/>
    </location>
</feature>